<dbReference type="SFLD" id="SFLDS00029">
    <property type="entry name" value="Radical_SAM"/>
    <property type="match status" value="1"/>
</dbReference>
<dbReference type="SFLD" id="SFLDG01387">
    <property type="entry name" value="BtrN-like_SPASM_domain_contain"/>
    <property type="match status" value="1"/>
</dbReference>
<keyword evidence="4" id="KW-0479">Metal-binding</keyword>
<dbReference type="RefSeq" id="WP_214172780.1">
    <property type="nucleotide sequence ID" value="NZ_JAHCVJ010000008.1"/>
</dbReference>
<dbReference type="SUPFAM" id="SSF102114">
    <property type="entry name" value="Radical SAM enzymes"/>
    <property type="match status" value="1"/>
</dbReference>
<dbReference type="GO" id="GO:0046872">
    <property type="term" value="F:metal ion binding"/>
    <property type="evidence" value="ECO:0007669"/>
    <property type="project" value="UniProtKB-KW"/>
</dbReference>
<dbReference type="Pfam" id="PF04055">
    <property type="entry name" value="Radical_SAM"/>
    <property type="match status" value="1"/>
</dbReference>
<accession>A0AAW4LDC6</accession>
<dbReference type="PROSITE" id="PS51918">
    <property type="entry name" value="RADICAL_SAM"/>
    <property type="match status" value="1"/>
</dbReference>
<keyword evidence="9" id="KW-1185">Reference proteome</keyword>
<comment type="cofactor">
    <cofactor evidence="1">
        <name>[4Fe-4S] cluster</name>
        <dbReference type="ChEBI" id="CHEBI:49883"/>
    </cofactor>
</comment>
<organism evidence="8 9">
    <name type="scientific">Geoanaerobacter pelophilus</name>
    <dbReference type="NCBI Taxonomy" id="60036"/>
    <lineage>
        <taxon>Bacteria</taxon>
        <taxon>Pseudomonadati</taxon>
        <taxon>Thermodesulfobacteriota</taxon>
        <taxon>Desulfuromonadia</taxon>
        <taxon>Geobacterales</taxon>
        <taxon>Geobacteraceae</taxon>
        <taxon>Geoanaerobacter</taxon>
    </lineage>
</organism>
<evidence type="ECO:0000313" key="8">
    <source>
        <dbReference type="EMBL" id="MBT0666009.1"/>
    </source>
</evidence>
<dbReference type="AlphaFoldDB" id="A0AAW4LDC6"/>
<keyword evidence="6" id="KW-0411">Iron-sulfur</keyword>
<proteinExistence type="predicted"/>
<dbReference type="InterPro" id="IPR034391">
    <property type="entry name" value="AdoMet-like_SPASM_containing"/>
</dbReference>
<dbReference type="Pfam" id="PF13186">
    <property type="entry name" value="SPASM"/>
    <property type="match status" value="1"/>
</dbReference>
<dbReference type="CDD" id="cd21109">
    <property type="entry name" value="SPASM"/>
    <property type="match status" value="1"/>
</dbReference>
<comment type="caution">
    <text evidence="8">The sequence shown here is derived from an EMBL/GenBank/DDBJ whole genome shotgun (WGS) entry which is preliminary data.</text>
</comment>
<evidence type="ECO:0000313" key="9">
    <source>
        <dbReference type="Proteomes" id="UP000811899"/>
    </source>
</evidence>
<dbReference type="InterPro" id="IPR013785">
    <property type="entry name" value="Aldolase_TIM"/>
</dbReference>
<dbReference type="InterPro" id="IPR023885">
    <property type="entry name" value="4Fe4S-binding_SPASM_dom"/>
</dbReference>
<dbReference type="Gene3D" id="3.20.20.70">
    <property type="entry name" value="Aldolase class I"/>
    <property type="match status" value="1"/>
</dbReference>
<keyword evidence="5" id="KW-0408">Iron</keyword>
<feature type="domain" description="Radical SAM core" evidence="7">
    <location>
        <begin position="31"/>
        <end position="259"/>
    </location>
</feature>
<dbReference type="PANTHER" id="PTHR11228:SF7">
    <property type="entry name" value="PQQA PEPTIDE CYCLASE"/>
    <property type="match status" value="1"/>
</dbReference>
<name>A0AAW4LDC6_9BACT</name>
<dbReference type="CDD" id="cd01335">
    <property type="entry name" value="Radical_SAM"/>
    <property type="match status" value="1"/>
</dbReference>
<dbReference type="SFLD" id="SFLDG01067">
    <property type="entry name" value="SPASM/twitch_domain_containing"/>
    <property type="match status" value="1"/>
</dbReference>
<dbReference type="Proteomes" id="UP000811899">
    <property type="component" value="Unassembled WGS sequence"/>
</dbReference>
<evidence type="ECO:0000259" key="7">
    <source>
        <dbReference type="PROSITE" id="PS51918"/>
    </source>
</evidence>
<keyword evidence="2" id="KW-0004">4Fe-4S</keyword>
<evidence type="ECO:0000256" key="4">
    <source>
        <dbReference type="ARBA" id="ARBA00022723"/>
    </source>
</evidence>
<reference evidence="8 9" key="1">
    <citation type="submission" date="2021-05" db="EMBL/GenBank/DDBJ databases">
        <title>The draft genome of Geobacter pelophilus DSM 12255.</title>
        <authorList>
            <person name="Xu Z."/>
            <person name="Masuda Y."/>
            <person name="Itoh H."/>
            <person name="Senoo K."/>
        </authorList>
    </citation>
    <scope>NUCLEOTIDE SEQUENCE [LARGE SCALE GENOMIC DNA]</scope>
    <source>
        <strain evidence="8 9">DSM 12255</strain>
    </source>
</reference>
<dbReference type="GO" id="GO:0051536">
    <property type="term" value="F:iron-sulfur cluster binding"/>
    <property type="evidence" value="ECO:0007669"/>
    <property type="project" value="UniProtKB-KW"/>
</dbReference>
<protein>
    <submittedName>
        <fullName evidence="8">Radical SAM protein</fullName>
    </submittedName>
</protein>
<gene>
    <name evidence="8" type="ORF">KI809_16985</name>
</gene>
<dbReference type="GO" id="GO:0003824">
    <property type="term" value="F:catalytic activity"/>
    <property type="evidence" value="ECO:0007669"/>
    <property type="project" value="InterPro"/>
</dbReference>
<evidence type="ECO:0000256" key="3">
    <source>
        <dbReference type="ARBA" id="ARBA00022691"/>
    </source>
</evidence>
<evidence type="ECO:0000256" key="2">
    <source>
        <dbReference type="ARBA" id="ARBA00022485"/>
    </source>
</evidence>
<evidence type="ECO:0000256" key="1">
    <source>
        <dbReference type="ARBA" id="ARBA00001966"/>
    </source>
</evidence>
<dbReference type="InterPro" id="IPR058240">
    <property type="entry name" value="rSAM_sf"/>
</dbReference>
<dbReference type="InterPro" id="IPR050377">
    <property type="entry name" value="Radical_SAM_PqqE_MftC-like"/>
</dbReference>
<evidence type="ECO:0000256" key="5">
    <source>
        <dbReference type="ARBA" id="ARBA00023004"/>
    </source>
</evidence>
<dbReference type="InterPro" id="IPR007197">
    <property type="entry name" value="rSAM"/>
</dbReference>
<dbReference type="PANTHER" id="PTHR11228">
    <property type="entry name" value="RADICAL SAM DOMAIN PROTEIN"/>
    <property type="match status" value="1"/>
</dbReference>
<keyword evidence="3" id="KW-0949">S-adenosyl-L-methionine</keyword>
<dbReference type="EMBL" id="JAHCVJ010000008">
    <property type="protein sequence ID" value="MBT0666009.1"/>
    <property type="molecule type" value="Genomic_DNA"/>
</dbReference>
<evidence type="ECO:0000256" key="6">
    <source>
        <dbReference type="ARBA" id="ARBA00023014"/>
    </source>
</evidence>
<sequence length="359" mass="39111">MTTDTGMLTRLRAMNLELNRMETIFQKERLVSAPLMVQIPTGTRCNLRCVFCTDRTPAVAGAYRDLSLEEFMPLAQGLETASTVQLWGWGEPLLNPQYGAIFDYVTANYPGIQLNVSSNGTLFDAAWQRKFLDYGNFSLNVSVNAASRDTYRQVTGVDLFGRMATNLRGFGRRLRSGASGCAQYSVSFVVVRENLHEIPAFVDLAAEFGACHVQFMDLMNINASFGALSAGSEGGRVRELFAEALERAAAAGISVGTFLPYGEHDYLAMEKYGGSPAVAASEEPVALNPCYEPWRNMLVSTDGTCSLCCRSGVVTGNLAKDGLDAVWNSDVYQSVRKTVNSAEPPDFCRNCPVKLGISS</sequence>